<feature type="non-terminal residue" evidence="1">
    <location>
        <position position="47"/>
    </location>
</feature>
<keyword evidence="3" id="KW-1185">Reference proteome</keyword>
<evidence type="ECO:0000313" key="1">
    <source>
        <dbReference type="EMBL" id="CAF1660983.1"/>
    </source>
</evidence>
<dbReference type="AlphaFoldDB" id="A0A816FFQ0"/>
<dbReference type="EMBL" id="CAJNOQ010055911">
    <property type="protein sequence ID" value="CAF1660983.1"/>
    <property type="molecule type" value="Genomic_DNA"/>
</dbReference>
<gene>
    <name evidence="1" type="ORF">GPM918_LOCUS45976</name>
    <name evidence="2" type="ORF">SRO942_LOCUS49142</name>
</gene>
<dbReference type="EMBL" id="CAJOBC010129938">
    <property type="protein sequence ID" value="CAF4609092.1"/>
    <property type="molecule type" value="Genomic_DNA"/>
</dbReference>
<reference evidence="1" key="1">
    <citation type="submission" date="2021-02" db="EMBL/GenBank/DDBJ databases">
        <authorList>
            <person name="Nowell W R."/>
        </authorList>
    </citation>
    <scope>NUCLEOTIDE SEQUENCE</scope>
</reference>
<name>A0A816FFQ0_9BILA</name>
<evidence type="ECO:0000313" key="2">
    <source>
        <dbReference type="EMBL" id="CAF4609092.1"/>
    </source>
</evidence>
<dbReference type="Proteomes" id="UP000681722">
    <property type="component" value="Unassembled WGS sequence"/>
</dbReference>
<proteinExistence type="predicted"/>
<accession>A0A816FFQ0</accession>
<organism evidence="1 3">
    <name type="scientific">Didymodactylos carnosus</name>
    <dbReference type="NCBI Taxonomy" id="1234261"/>
    <lineage>
        <taxon>Eukaryota</taxon>
        <taxon>Metazoa</taxon>
        <taxon>Spiralia</taxon>
        <taxon>Gnathifera</taxon>
        <taxon>Rotifera</taxon>
        <taxon>Eurotatoria</taxon>
        <taxon>Bdelloidea</taxon>
        <taxon>Philodinida</taxon>
        <taxon>Philodinidae</taxon>
        <taxon>Didymodactylos</taxon>
    </lineage>
</organism>
<evidence type="ECO:0000313" key="3">
    <source>
        <dbReference type="Proteomes" id="UP000663829"/>
    </source>
</evidence>
<comment type="caution">
    <text evidence="1">The sequence shown here is derived from an EMBL/GenBank/DDBJ whole genome shotgun (WGS) entry which is preliminary data.</text>
</comment>
<protein>
    <submittedName>
        <fullName evidence="1">Uncharacterized protein</fullName>
    </submittedName>
</protein>
<dbReference type="Proteomes" id="UP000663829">
    <property type="component" value="Unassembled WGS sequence"/>
</dbReference>
<sequence>MLLNRTWQDIEVDELRQLSQTFFRDETLANALPHLNELMKLGRFSCD</sequence>